<reference evidence="2" key="1">
    <citation type="journal article" date="2021" name="New Phytol.">
        <title>Evolutionary innovations through gain and loss of genes in the ectomycorrhizal Boletales.</title>
        <authorList>
            <person name="Wu G."/>
            <person name="Miyauchi S."/>
            <person name="Morin E."/>
            <person name="Kuo A."/>
            <person name="Drula E."/>
            <person name="Varga T."/>
            <person name="Kohler A."/>
            <person name="Feng B."/>
            <person name="Cao Y."/>
            <person name="Lipzen A."/>
            <person name="Daum C."/>
            <person name="Hundley H."/>
            <person name="Pangilinan J."/>
            <person name="Johnson J."/>
            <person name="Barry K."/>
            <person name="LaButti K."/>
            <person name="Ng V."/>
            <person name="Ahrendt S."/>
            <person name="Min B."/>
            <person name="Choi I.G."/>
            <person name="Park H."/>
            <person name="Plett J.M."/>
            <person name="Magnuson J."/>
            <person name="Spatafora J.W."/>
            <person name="Nagy L.G."/>
            <person name="Henrissat B."/>
            <person name="Grigoriev I.V."/>
            <person name="Yang Z.L."/>
            <person name="Xu J."/>
            <person name="Martin F.M."/>
        </authorList>
    </citation>
    <scope>NUCLEOTIDE SEQUENCE</scope>
    <source>
        <strain evidence="2">KKN 215</strain>
    </source>
</reference>
<comment type="caution">
    <text evidence="2">The sequence shown here is derived from an EMBL/GenBank/DDBJ whole genome shotgun (WGS) entry which is preliminary data.</text>
</comment>
<organism evidence="2 3">
    <name type="scientific">Cristinia sonorae</name>
    <dbReference type="NCBI Taxonomy" id="1940300"/>
    <lineage>
        <taxon>Eukaryota</taxon>
        <taxon>Fungi</taxon>
        <taxon>Dikarya</taxon>
        <taxon>Basidiomycota</taxon>
        <taxon>Agaricomycotina</taxon>
        <taxon>Agaricomycetes</taxon>
        <taxon>Agaricomycetidae</taxon>
        <taxon>Agaricales</taxon>
        <taxon>Pleurotineae</taxon>
        <taxon>Stephanosporaceae</taxon>
        <taxon>Cristinia</taxon>
    </lineage>
</organism>
<dbReference type="AlphaFoldDB" id="A0A8K0UG59"/>
<accession>A0A8K0UG59</accession>
<dbReference type="Proteomes" id="UP000813824">
    <property type="component" value="Unassembled WGS sequence"/>
</dbReference>
<keyword evidence="3" id="KW-1185">Reference proteome</keyword>
<proteinExistence type="predicted"/>
<sequence length="232" mass="25573">MRQDEIQTQNGNRCSSSPPLVRNHLPQNCHHANEELDGRRAHKRMSRFVQNPRIKYGFWTHTTGTVALGFPPSLHLQSWTMIQCKGVYKSPWERESFPAVIQLRPLCGTCTVVQPDHPPSYLLNMVQTFILTRTVAIVGMFVAQISYAAPTPYFGACNIGCFFAEMPDEEPTTTAAAFAASPTPTESDSSVFGGVNKIAEALRGKTSKSEDADVDVFAIIKIPDEDDGGPND</sequence>
<protein>
    <submittedName>
        <fullName evidence="2">Uncharacterized protein</fullName>
    </submittedName>
</protein>
<feature type="region of interest" description="Disordered" evidence="1">
    <location>
        <begin position="1"/>
        <end position="20"/>
    </location>
</feature>
<dbReference type="EMBL" id="JAEVFJ010000040">
    <property type="protein sequence ID" value="KAH8087800.1"/>
    <property type="molecule type" value="Genomic_DNA"/>
</dbReference>
<evidence type="ECO:0000313" key="2">
    <source>
        <dbReference type="EMBL" id="KAH8087800.1"/>
    </source>
</evidence>
<evidence type="ECO:0000256" key="1">
    <source>
        <dbReference type="SAM" id="MobiDB-lite"/>
    </source>
</evidence>
<feature type="compositionally biased region" description="Polar residues" evidence="1">
    <location>
        <begin position="1"/>
        <end position="18"/>
    </location>
</feature>
<evidence type="ECO:0000313" key="3">
    <source>
        <dbReference type="Proteomes" id="UP000813824"/>
    </source>
</evidence>
<gene>
    <name evidence="2" type="ORF">BXZ70DRAFT_533263</name>
</gene>
<name>A0A8K0UG59_9AGAR</name>